<evidence type="ECO:0000256" key="1">
    <source>
        <dbReference type="SAM" id="MobiDB-lite"/>
    </source>
</evidence>
<gene>
    <name evidence="2" type="ORF">C1SCF055_LOCUS3689</name>
</gene>
<reference evidence="2" key="1">
    <citation type="submission" date="2022-10" db="EMBL/GenBank/DDBJ databases">
        <authorList>
            <person name="Chen Y."/>
            <person name="Dougan E. K."/>
            <person name="Chan C."/>
            <person name="Rhodes N."/>
            <person name="Thang M."/>
        </authorList>
    </citation>
    <scope>NUCLEOTIDE SEQUENCE</scope>
</reference>
<protein>
    <submittedName>
        <fullName evidence="2">Uncharacterized protein</fullName>
    </submittedName>
</protein>
<comment type="caution">
    <text evidence="2">The sequence shown here is derived from an EMBL/GenBank/DDBJ whole genome shotgun (WGS) entry which is preliminary data.</text>
</comment>
<evidence type="ECO:0000313" key="3">
    <source>
        <dbReference type="EMBL" id="CAL1128732.1"/>
    </source>
</evidence>
<evidence type="ECO:0000313" key="4">
    <source>
        <dbReference type="Proteomes" id="UP001152797"/>
    </source>
</evidence>
<organism evidence="2">
    <name type="scientific">Cladocopium goreaui</name>
    <dbReference type="NCBI Taxonomy" id="2562237"/>
    <lineage>
        <taxon>Eukaryota</taxon>
        <taxon>Sar</taxon>
        <taxon>Alveolata</taxon>
        <taxon>Dinophyceae</taxon>
        <taxon>Suessiales</taxon>
        <taxon>Symbiodiniaceae</taxon>
        <taxon>Cladocopium</taxon>
    </lineage>
</organism>
<dbReference type="EMBL" id="CAMXCT020000199">
    <property type="protein sequence ID" value="CAL1128732.1"/>
    <property type="molecule type" value="Genomic_DNA"/>
</dbReference>
<sequence>MTTMTPTRPSQRRRLTSPLHEMDGTDEEEEIPETPVESELVASPLTSASLAQIVRDEVRHGMNTLEQQMTQLSVSVTARLDSVEHSLKDHDIKIAKLEHVITSNSSTPRSNTNVEQLEKHDCELAALKLQLDALKHGVADRNPDVQKTLVLGGLQALGSLHEATQWLTQKLQEMNGPTNVGTYMKAAAFDGSANIQAGDRRVWATEDLPVPVRARKLFLLGLRWQLGQWGFVKKEMSVDDTYERLVIGGKVVVKLEVVNKDIQVTWADDWAAWQELQDSQEIADLCSRSKAIVEKSGKGGGKSKAAATAAS</sequence>
<keyword evidence="4" id="KW-1185">Reference proteome</keyword>
<feature type="region of interest" description="Disordered" evidence="1">
    <location>
        <begin position="1"/>
        <end position="39"/>
    </location>
</feature>
<dbReference type="Proteomes" id="UP001152797">
    <property type="component" value="Unassembled WGS sequence"/>
</dbReference>
<evidence type="ECO:0000313" key="2">
    <source>
        <dbReference type="EMBL" id="CAI3975357.1"/>
    </source>
</evidence>
<dbReference type="OrthoDB" id="426855at2759"/>
<dbReference type="EMBL" id="CAMXCT030000199">
    <property type="protein sequence ID" value="CAL4762669.1"/>
    <property type="molecule type" value="Genomic_DNA"/>
</dbReference>
<accession>A0A9P1BL64</accession>
<dbReference type="AlphaFoldDB" id="A0A9P1BL64"/>
<proteinExistence type="predicted"/>
<dbReference type="EMBL" id="CAMXCT010000199">
    <property type="protein sequence ID" value="CAI3975357.1"/>
    <property type="molecule type" value="Genomic_DNA"/>
</dbReference>
<name>A0A9P1BL64_9DINO</name>
<reference evidence="3" key="2">
    <citation type="submission" date="2024-04" db="EMBL/GenBank/DDBJ databases">
        <authorList>
            <person name="Chen Y."/>
            <person name="Shah S."/>
            <person name="Dougan E. K."/>
            <person name="Thang M."/>
            <person name="Chan C."/>
        </authorList>
    </citation>
    <scope>NUCLEOTIDE SEQUENCE [LARGE SCALE GENOMIC DNA]</scope>
</reference>